<feature type="transmembrane region" description="Helical" evidence="2">
    <location>
        <begin position="428"/>
        <end position="446"/>
    </location>
</feature>
<feature type="region of interest" description="Disordered" evidence="1">
    <location>
        <begin position="192"/>
        <end position="216"/>
    </location>
</feature>
<accession>A0ABP9GTK0</accession>
<keyword evidence="2" id="KW-0472">Membrane</keyword>
<feature type="signal peptide" evidence="3">
    <location>
        <begin position="1"/>
        <end position="27"/>
    </location>
</feature>
<proteinExistence type="predicted"/>
<keyword evidence="2" id="KW-1133">Transmembrane helix</keyword>
<evidence type="ECO:0000256" key="2">
    <source>
        <dbReference type="SAM" id="Phobius"/>
    </source>
</evidence>
<gene>
    <name evidence="4" type="ORF">GCM10023205_11410</name>
</gene>
<comment type="caution">
    <text evidence="4">The sequence shown here is derived from an EMBL/GenBank/DDBJ whole genome shotgun (WGS) entry which is preliminary data.</text>
</comment>
<keyword evidence="3" id="KW-0732">Signal</keyword>
<organism evidence="4 5">
    <name type="scientific">Yinghuangia aomiensis</name>
    <dbReference type="NCBI Taxonomy" id="676205"/>
    <lineage>
        <taxon>Bacteria</taxon>
        <taxon>Bacillati</taxon>
        <taxon>Actinomycetota</taxon>
        <taxon>Actinomycetes</taxon>
        <taxon>Kitasatosporales</taxon>
        <taxon>Streptomycetaceae</taxon>
        <taxon>Yinghuangia</taxon>
    </lineage>
</organism>
<name>A0ABP9GTK0_9ACTN</name>
<evidence type="ECO:0000256" key="3">
    <source>
        <dbReference type="SAM" id="SignalP"/>
    </source>
</evidence>
<keyword evidence="5" id="KW-1185">Reference proteome</keyword>
<evidence type="ECO:0000313" key="4">
    <source>
        <dbReference type="EMBL" id="GAA4952023.1"/>
    </source>
</evidence>
<evidence type="ECO:0008006" key="6">
    <source>
        <dbReference type="Google" id="ProtNLM"/>
    </source>
</evidence>
<feature type="region of interest" description="Disordered" evidence="1">
    <location>
        <begin position="394"/>
        <end position="420"/>
    </location>
</feature>
<feature type="chain" id="PRO_5046062510" description="LPXTG-motif cell wall anchor domain-containing protein" evidence="3">
    <location>
        <begin position="28"/>
        <end position="455"/>
    </location>
</feature>
<keyword evidence="2" id="KW-0812">Transmembrane</keyword>
<sequence length="455" mass="46703">MRRSLAATAVAALLTATPLLAAPAVFAAPSVSAADPISTPPVSDAFTGAPKQIVAGAAPVEFNAVLTNSSDQDILFTSELFLDSTTGPVFTLKPEQVKLEYYDEKTSKWVASRYSPDSGAPITSNTLDWGTARLTKPGTSWTIKLRLAFTADVPGRSMQARLGTSPASQTPLNWGNSPARPATFDFALKAAAGNSPKPPTVDPSLPTQPANPGSAVVQPNSWKGNGPAVAFSGLPGNIVVGAQPAEFRVTLKNTTGEAIGFTPSVSLTSAAGGAPLRASQVDLQAQGLGSTTWGKVHLFEGPGADDDPGSNVVSGWFGVQDPEDPNAWTGFDMAPGQEITLNLRVAFSKDAPLGQTVGLVIGLGAGESEQDYLSYSDYYVFNLVAAGQERPVPGDVVLPKPPKKIPGKPKAGQQLAATGGNDSSATTWAVAGGAALVGGAGLLVVMRRRKAGTAA</sequence>
<dbReference type="NCBIfam" id="TIGR01167">
    <property type="entry name" value="LPXTG_anchor"/>
    <property type="match status" value="1"/>
</dbReference>
<evidence type="ECO:0000256" key="1">
    <source>
        <dbReference type="SAM" id="MobiDB-lite"/>
    </source>
</evidence>
<protein>
    <recommendedName>
        <fullName evidence="6">LPXTG-motif cell wall anchor domain-containing protein</fullName>
    </recommendedName>
</protein>
<dbReference type="Proteomes" id="UP001500466">
    <property type="component" value="Unassembled WGS sequence"/>
</dbReference>
<dbReference type="EMBL" id="BAABHS010000003">
    <property type="protein sequence ID" value="GAA4952023.1"/>
    <property type="molecule type" value="Genomic_DNA"/>
</dbReference>
<evidence type="ECO:0000313" key="5">
    <source>
        <dbReference type="Proteomes" id="UP001500466"/>
    </source>
</evidence>
<reference evidence="5" key="1">
    <citation type="journal article" date="2019" name="Int. J. Syst. Evol. Microbiol.">
        <title>The Global Catalogue of Microorganisms (GCM) 10K type strain sequencing project: providing services to taxonomists for standard genome sequencing and annotation.</title>
        <authorList>
            <consortium name="The Broad Institute Genomics Platform"/>
            <consortium name="The Broad Institute Genome Sequencing Center for Infectious Disease"/>
            <person name="Wu L."/>
            <person name="Ma J."/>
        </authorList>
    </citation>
    <scope>NUCLEOTIDE SEQUENCE [LARGE SCALE GENOMIC DNA]</scope>
    <source>
        <strain evidence="5">JCM 17986</strain>
    </source>
</reference>
<feature type="compositionally biased region" description="Polar residues" evidence="1">
    <location>
        <begin position="205"/>
        <end position="216"/>
    </location>
</feature>